<feature type="binding site" evidence="12">
    <location>
        <position position="83"/>
    </location>
    <ligand>
        <name>Ca(2+)</name>
        <dbReference type="ChEBI" id="CHEBI:29108"/>
        <label>1</label>
    </ligand>
</feature>
<evidence type="ECO:0000256" key="4">
    <source>
        <dbReference type="ARBA" id="ARBA00022617"/>
    </source>
</evidence>
<feature type="domain" description="Plant heme peroxidase family profile" evidence="16">
    <location>
        <begin position="34"/>
        <end position="334"/>
    </location>
</feature>
<keyword evidence="3" id="KW-0575">Peroxidase</keyword>
<feature type="disulfide bond" evidence="14">
    <location>
        <begin position="44"/>
        <end position="123"/>
    </location>
</feature>
<keyword evidence="9 14" id="KW-1015">Disulfide bond</keyword>
<evidence type="ECO:0000313" key="18">
    <source>
        <dbReference type="Proteomes" id="UP000077202"/>
    </source>
</evidence>
<gene>
    <name evidence="17" type="ORF">AXG93_394s1030</name>
</gene>
<dbReference type="Pfam" id="PF00141">
    <property type="entry name" value="peroxidase"/>
    <property type="match status" value="1"/>
</dbReference>
<feature type="binding site" description="axial binding residue" evidence="12">
    <location>
        <position position="201"/>
    </location>
    <ligand>
        <name>heme b</name>
        <dbReference type="ChEBI" id="CHEBI:60344"/>
    </ligand>
    <ligandPart>
        <name>Fe</name>
        <dbReference type="ChEBI" id="CHEBI:18248"/>
    </ligandPart>
</feature>
<feature type="disulfide bond" evidence="14">
    <location>
        <begin position="77"/>
        <end position="82"/>
    </location>
</feature>
<dbReference type="GO" id="GO:0020037">
    <property type="term" value="F:heme binding"/>
    <property type="evidence" value="ECO:0007669"/>
    <property type="project" value="InterPro"/>
</dbReference>
<dbReference type="Gene3D" id="1.10.520.10">
    <property type="match status" value="1"/>
</dbReference>
<feature type="binding site" evidence="12">
    <location>
        <position position="76"/>
    </location>
    <ligand>
        <name>Ca(2+)</name>
        <dbReference type="ChEBI" id="CHEBI:29108"/>
        <label>1</label>
    </ligand>
</feature>
<feature type="active site" description="Proton acceptor" evidence="10">
    <location>
        <position position="75"/>
    </location>
</feature>
<dbReference type="PANTHER" id="PTHR31517">
    <property type="match status" value="1"/>
</dbReference>
<dbReference type="GO" id="GO:0140825">
    <property type="term" value="F:lactoperoxidase activity"/>
    <property type="evidence" value="ECO:0007669"/>
    <property type="project" value="UniProtKB-EC"/>
</dbReference>
<dbReference type="SUPFAM" id="SSF48113">
    <property type="entry name" value="Heme-dependent peroxidases"/>
    <property type="match status" value="1"/>
</dbReference>
<evidence type="ECO:0000256" key="10">
    <source>
        <dbReference type="PIRSR" id="PIRSR600823-1"/>
    </source>
</evidence>
<comment type="similarity">
    <text evidence="2">Belongs to the peroxidase family. Ascorbate peroxidase subfamily.</text>
</comment>
<sequence length="502" mass="53603">MASTSVLLSKTILASVVLLATVCACTAVSPHAAGLSEDFYDKSCPQAASIVDAYVTKFLEKDRNFAGAFNRLQFHDCWVGGCDGSVLLNSTETNQAEREAHVNFGLRGVAEIDEIKAALEHFCPGVVSCADILILAARDATAKVGGPTWSVALGRRDGVNSSALMADTNLPFPVLNFSGLVANFAAKGFGAREMITLSGAHTIGQSHCNGILPHLYNFTGRDDANDTDPAMDKNFAVFLKKLCPQGNRTNTIFIDSTANTFDRAYYKNVLQGKGIFITDSTLITNPVGKKVVTKFSKPGSSFFTEFAAGMVKMGNLGVLTGTEGEIRKTCSRLLRQNLGLESLKLDDQEFPNSAVAELVVPADESRSHRELAPAPLARNRSAVPASHPNGSALRGVRKLLFETLSCALQDLSLTQGPVSSTSGILTFYVQIVNLCGACAMADIHVACGTWAWATPVDPFVFTRLVYNDCLVNNGQPLSSQGGVSFQYSSSAMYLMSIAIATH</sequence>
<name>A0A176VFR2_MARPO</name>
<keyword evidence="6 15" id="KW-0732">Signal</keyword>
<keyword evidence="5 12" id="KW-0479">Metal-binding</keyword>
<comment type="caution">
    <text evidence="17">The sequence shown here is derived from an EMBL/GenBank/DDBJ whole genome shotgun (WGS) entry which is preliminary data.</text>
</comment>
<feature type="binding site" evidence="12">
    <location>
        <position position="79"/>
    </location>
    <ligand>
        <name>Ca(2+)</name>
        <dbReference type="ChEBI" id="CHEBI:29108"/>
        <label>1</label>
    </ligand>
</feature>
<keyword evidence="18" id="KW-1185">Reference proteome</keyword>
<feature type="chain" id="PRO_5008051811" description="Plant heme peroxidase family profile domain-containing protein" evidence="15">
    <location>
        <begin position="28"/>
        <end position="502"/>
    </location>
</feature>
<dbReference type="PANTHER" id="PTHR31517:SF48">
    <property type="entry name" value="PEROXIDASE 16-RELATED"/>
    <property type="match status" value="1"/>
</dbReference>
<feature type="binding site" evidence="12">
    <location>
        <position position="255"/>
    </location>
    <ligand>
        <name>Ca(2+)</name>
        <dbReference type="ChEBI" id="CHEBI:29108"/>
        <label>2</label>
    </ligand>
</feature>
<evidence type="ECO:0000256" key="8">
    <source>
        <dbReference type="ARBA" id="ARBA00023004"/>
    </source>
</evidence>
<evidence type="ECO:0000256" key="13">
    <source>
        <dbReference type="PIRSR" id="PIRSR600823-4"/>
    </source>
</evidence>
<dbReference type="PROSITE" id="PS50873">
    <property type="entry name" value="PEROXIDASE_4"/>
    <property type="match status" value="1"/>
</dbReference>
<dbReference type="InterPro" id="IPR002016">
    <property type="entry name" value="Haem_peroxidase"/>
</dbReference>
<dbReference type="GO" id="GO:0046872">
    <property type="term" value="F:metal ion binding"/>
    <property type="evidence" value="ECO:0007669"/>
    <property type="project" value="UniProtKB-KW"/>
</dbReference>
<reference evidence="17" key="1">
    <citation type="submission" date="2016-03" db="EMBL/GenBank/DDBJ databases">
        <title>Mechanisms controlling the formation of the plant cell surface in tip-growing cells are functionally conserved among land plants.</title>
        <authorList>
            <person name="Honkanen S."/>
            <person name="Jones V.A."/>
            <person name="Morieri G."/>
            <person name="Champion C."/>
            <person name="Hetherington A.J."/>
            <person name="Kelly S."/>
            <person name="Saint-Marcoux D."/>
            <person name="Proust H."/>
            <person name="Prescott H."/>
            <person name="Dolan L."/>
        </authorList>
    </citation>
    <scope>NUCLEOTIDE SEQUENCE [LARGE SCALE GENOMIC DNA]</scope>
    <source>
        <tissue evidence="17">Whole gametophyte</tissue>
    </source>
</reference>
<dbReference type="InterPro" id="IPR040361">
    <property type="entry name" value="TPD1"/>
</dbReference>
<dbReference type="Proteomes" id="UP000077202">
    <property type="component" value="Unassembled WGS sequence"/>
</dbReference>
<evidence type="ECO:0000256" key="3">
    <source>
        <dbReference type="ARBA" id="ARBA00022559"/>
    </source>
</evidence>
<evidence type="ECO:0000256" key="12">
    <source>
        <dbReference type="PIRSR" id="PIRSR600823-3"/>
    </source>
</evidence>
<dbReference type="InterPro" id="IPR019793">
    <property type="entry name" value="Peroxidases_heam-ligand_BS"/>
</dbReference>
<organism evidence="17 18">
    <name type="scientific">Marchantia polymorpha subsp. ruderalis</name>
    <dbReference type="NCBI Taxonomy" id="1480154"/>
    <lineage>
        <taxon>Eukaryota</taxon>
        <taxon>Viridiplantae</taxon>
        <taxon>Streptophyta</taxon>
        <taxon>Embryophyta</taxon>
        <taxon>Marchantiophyta</taxon>
        <taxon>Marchantiopsida</taxon>
        <taxon>Marchantiidae</taxon>
        <taxon>Marchantiales</taxon>
        <taxon>Marchantiaceae</taxon>
        <taxon>Marchantia</taxon>
    </lineage>
</organism>
<evidence type="ECO:0000256" key="14">
    <source>
        <dbReference type="PIRSR" id="PIRSR600823-5"/>
    </source>
</evidence>
<dbReference type="Gene3D" id="1.10.420.10">
    <property type="entry name" value="Peroxidase, domain 2"/>
    <property type="match status" value="1"/>
</dbReference>
<dbReference type="EMBL" id="LVLJ01003924">
    <property type="protein sequence ID" value="OAE19151.1"/>
    <property type="molecule type" value="Genomic_DNA"/>
</dbReference>
<feature type="binding site" evidence="12">
    <location>
        <position position="262"/>
    </location>
    <ligand>
        <name>Ca(2+)</name>
        <dbReference type="ChEBI" id="CHEBI:29108"/>
        <label>2</label>
    </ligand>
</feature>
<dbReference type="AlphaFoldDB" id="A0A176VFR2"/>
<keyword evidence="4" id="KW-0349">Heme</keyword>
<comment type="cofactor">
    <cofactor evidence="12">
        <name>heme b</name>
        <dbReference type="ChEBI" id="CHEBI:60344"/>
    </cofactor>
    <text evidence="12">Binds 1 heme b (iron(II)-protoporphyrin IX) group per subunit.</text>
</comment>
<dbReference type="InterPro" id="IPR000823">
    <property type="entry name" value="Peroxidase_pln"/>
</dbReference>
<feature type="binding site" evidence="11">
    <location>
        <position position="171"/>
    </location>
    <ligand>
        <name>substrate</name>
    </ligand>
</feature>
<feature type="disulfide bond" evidence="14">
    <location>
        <begin position="208"/>
        <end position="243"/>
    </location>
</feature>
<evidence type="ECO:0000256" key="1">
    <source>
        <dbReference type="ARBA" id="ARBA00000189"/>
    </source>
</evidence>
<evidence type="ECO:0000259" key="16">
    <source>
        <dbReference type="PROSITE" id="PS50873"/>
    </source>
</evidence>
<evidence type="ECO:0000256" key="7">
    <source>
        <dbReference type="ARBA" id="ARBA00023002"/>
    </source>
</evidence>
<feature type="signal peptide" evidence="15">
    <location>
        <begin position="1"/>
        <end position="27"/>
    </location>
</feature>
<evidence type="ECO:0000256" key="15">
    <source>
        <dbReference type="SAM" id="SignalP"/>
    </source>
</evidence>
<feature type="disulfide bond" evidence="14">
    <location>
        <begin position="129"/>
        <end position="330"/>
    </location>
</feature>
<feature type="site" description="Transition state stabilizer" evidence="13">
    <location>
        <position position="71"/>
    </location>
</feature>
<evidence type="ECO:0000256" key="6">
    <source>
        <dbReference type="ARBA" id="ARBA00022729"/>
    </source>
</evidence>
<evidence type="ECO:0000256" key="5">
    <source>
        <dbReference type="ARBA" id="ARBA00022723"/>
    </source>
</evidence>
<feature type="binding site" evidence="12">
    <location>
        <position position="85"/>
    </location>
    <ligand>
        <name>Ca(2+)</name>
        <dbReference type="ChEBI" id="CHEBI:29108"/>
        <label>1</label>
    </ligand>
</feature>
<evidence type="ECO:0000313" key="17">
    <source>
        <dbReference type="EMBL" id="OAE19151.1"/>
    </source>
</evidence>
<dbReference type="PRINTS" id="PR00461">
    <property type="entry name" value="PLPEROXIDASE"/>
</dbReference>
<feature type="binding site" evidence="12">
    <location>
        <position position="97"/>
    </location>
    <ligand>
        <name>Ca(2+)</name>
        <dbReference type="ChEBI" id="CHEBI:29108"/>
        <label>1</label>
    </ligand>
</feature>
<dbReference type="GO" id="GO:0006979">
    <property type="term" value="P:response to oxidative stress"/>
    <property type="evidence" value="ECO:0007669"/>
    <property type="project" value="InterPro"/>
</dbReference>
<dbReference type="PROSITE" id="PS00435">
    <property type="entry name" value="PEROXIDASE_1"/>
    <property type="match status" value="1"/>
</dbReference>
<comment type="catalytic activity">
    <reaction evidence="1">
        <text>2 a phenolic donor + H2O2 = 2 a phenolic radical donor + 2 H2O</text>
        <dbReference type="Rhea" id="RHEA:56136"/>
        <dbReference type="ChEBI" id="CHEBI:15377"/>
        <dbReference type="ChEBI" id="CHEBI:16240"/>
        <dbReference type="ChEBI" id="CHEBI:139520"/>
        <dbReference type="ChEBI" id="CHEBI:139521"/>
        <dbReference type="EC" id="1.11.1.7"/>
    </reaction>
</comment>
<dbReference type="InterPro" id="IPR010255">
    <property type="entry name" value="Haem_peroxidase_sf"/>
</dbReference>
<evidence type="ECO:0000256" key="2">
    <source>
        <dbReference type="ARBA" id="ARBA00006873"/>
    </source>
</evidence>
<accession>A0A176VFR2</accession>
<evidence type="ECO:0000256" key="11">
    <source>
        <dbReference type="PIRSR" id="PIRSR600823-2"/>
    </source>
</evidence>
<evidence type="ECO:0000256" key="9">
    <source>
        <dbReference type="ARBA" id="ARBA00023157"/>
    </source>
</evidence>
<comment type="cofactor">
    <cofactor evidence="12">
        <name>Ca(2+)</name>
        <dbReference type="ChEBI" id="CHEBI:29108"/>
    </cofactor>
    <text evidence="12">Binds 2 calcium ions per subunit.</text>
</comment>
<proteinExistence type="inferred from homology"/>
<feature type="binding site" evidence="12">
    <location>
        <position position="202"/>
    </location>
    <ligand>
        <name>Ca(2+)</name>
        <dbReference type="ChEBI" id="CHEBI:29108"/>
        <label>2</label>
    </ligand>
</feature>
<dbReference type="InterPro" id="IPR033905">
    <property type="entry name" value="Secretory_peroxidase"/>
</dbReference>
<dbReference type="PRINTS" id="PR00458">
    <property type="entry name" value="PEROXIDASE"/>
</dbReference>
<feature type="binding site" evidence="12">
    <location>
        <position position="81"/>
    </location>
    <ligand>
        <name>Ca(2+)</name>
        <dbReference type="ChEBI" id="CHEBI:29108"/>
        <label>1</label>
    </ligand>
</feature>
<dbReference type="CDD" id="cd00693">
    <property type="entry name" value="secretory_peroxidase"/>
    <property type="match status" value="1"/>
</dbReference>
<keyword evidence="12" id="KW-0106">Calcium</keyword>
<protein>
    <recommendedName>
        <fullName evidence="16">Plant heme peroxidase family profile domain-containing protein</fullName>
    </recommendedName>
</protein>
<keyword evidence="7" id="KW-0560">Oxidoreductase</keyword>
<dbReference type="FunFam" id="1.10.420.10:FF:000001">
    <property type="entry name" value="Peroxidase"/>
    <property type="match status" value="1"/>
</dbReference>
<feature type="binding site" evidence="12">
    <location>
        <position position="257"/>
    </location>
    <ligand>
        <name>Ca(2+)</name>
        <dbReference type="ChEBI" id="CHEBI:29108"/>
        <label>2</label>
    </ligand>
</feature>
<dbReference type="GO" id="GO:0042744">
    <property type="term" value="P:hydrogen peroxide catabolic process"/>
    <property type="evidence" value="ECO:0007669"/>
    <property type="project" value="InterPro"/>
</dbReference>
<dbReference type="Pfam" id="PF24068">
    <property type="entry name" value="TPD1_C"/>
    <property type="match status" value="1"/>
</dbReference>
<keyword evidence="8 12" id="KW-0408">Iron</keyword>
<dbReference type="FunFam" id="1.10.520.10:FF:000009">
    <property type="entry name" value="Peroxidase"/>
    <property type="match status" value="1"/>
</dbReference>